<feature type="region of interest" description="Disordered" evidence="1">
    <location>
        <begin position="443"/>
        <end position="483"/>
    </location>
</feature>
<feature type="transmembrane region" description="Helical" evidence="2">
    <location>
        <begin position="127"/>
        <end position="145"/>
    </location>
</feature>
<dbReference type="EMBL" id="PYHR01000002">
    <property type="protein sequence ID" value="PWD51213.1"/>
    <property type="molecule type" value="Genomic_DNA"/>
</dbReference>
<keyword evidence="2" id="KW-1133">Transmembrane helix</keyword>
<name>A0A2U1ZW96_9MICO</name>
<protein>
    <submittedName>
        <fullName evidence="3">Uncharacterized protein</fullName>
    </submittedName>
</protein>
<evidence type="ECO:0000313" key="3">
    <source>
        <dbReference type="EMBL" id="PWD51213.1"/>
    </source>
</evidence>
<organism evidence="3 4">
    <name type="scientific">Serinibacter arcticus</name>
    <dbReference type="NCBI Taxonomy" id="1655435"/>
    <lineage>
        <taxon>Bacteria</taxon>
        <taxon>Bacillati</taxon>
        <taxon>Actinomycetota</taxon>
        <taxon>Actinomycetes</taxon>
        <taxon>Micrococcales</taxon>
        <taxon>Beutenbergiaceae</taxon>
        <taxon>Serinibacter</taxon>
    </lineage>
</organism>
<dbReference type="AlphaFoldDB" id="A0A2U1ZW96"/>
<proteinExistence type="predicted"/>
<evidence type="ECO:0000313" key="4">
    <source>
        <dbReference type="Proteomes" id="UP000245166"/>
    </source>
</evidence>
<comment type="caution">
    <text evidence="3">The sequence shown here is derived from an EMBL/GenBank/DDBJ whole genome shotgun (WGS) entry which is preliminary data.</text>
</comment>
<feature type="transmembrane region" description="Helical" evidence="2">
    <location>
        <begin position="151"/>
        <end position="174"/>
    </location>
</feature>
<keyword evidence="2" id="KW-0812">Transmembrane</keyword>
<evidence type="ECO:0000256" key="2">
    <source>
        <dbReference type="SAM" id="Phobius"/>
    </source>
</evidence>
<reference evidence="3 4" key="1">
    <citation type="submission" date="2018-03" db="EMBL/GenBank/DDBJ databases">
        <title>Genome assembly of novel Miniimonas species PCH200.</title>
        <authorList>
            <person name="Thakur V."/>
            <person name="Kumar V."/>
            <person name="Singh D."/>
        </authorList>
    </citation>
    <scope>NUCLEOTIDE SEQUENCE [LARGE SCALE GENOMIC DNA]</scope>
    <source>
        <strain evidence="3 4">PCH200</strain>
    </source>
</reference>
<gene>
    <name evidence="3" type="ORF">C8046_11680</name>
</gene>
<keyword evidence="2" id="KW-0472">Membrane</keyword>
<evidence type="ECO:0000256" key="1">
    <source>
        <dbReference type="SAM" id="MobiDB-lite"/>
    </source>
</evidence>
<sequence length="483" mass="51911">MISDPSAIVPDPTDRFQVSSGPVEARLGVSSIPAADVLAAKRLRSELQQLETTDVATDAARVRERLESWYPRRSSSFSTAFANPLAQRLSEVTDEIARLLAVLKRLSGSAAVGVDEVRHQRALGRRVLLTGVVGVLLTGLGYYLVNRLADGAWEAWVAVVLLLVATVAAMLVVFTHGQAALFRALNSMETAQSELELTRADLGFAISHHRQLVSAYRQFQSWSAILGEVLARPFGGADATDEAADHSLEGLPRSVRRGAAAGSPSGLGYVSVDLRRRHLQQGWLTRPLEAVQEDGVRRLGPEAQHLREVPDAMYTASGLAFLPAWTRVVLERGVGEAPAEVVWQEVRDELRDNPTGARSTLVETVRDHGREESLDAFLGALAGPQSARPFPHAVLVPGARVGVAPVPQAPIVTRASIGLSSWVTVSELSEGFNSWDLLQRGATATTVAEPRTAPEPGADASTTDTPSGRAATQPEVDIDDWTY</sequence>
<keyword evidence="4" id="KW-1185">Reference proteome</keyword>
<dbReference type="Proteomes" id="UP000245166">
    <property type="component" value="Unassembled WGS sequence"/>
</dbReference>
<accession>A0A2U1ZW96</accession>